<dbReference type="GeneID" id="103511992"/>
<evidence type="ECO:0000256" key="1">
    <source>
        <dbReference type="ARBA" id="ARBA00004123"/>
    </source>
</evidence>
<evidence type="ECO:0000313" key="10">
    <source>
        <dbReference type="Proteomes" id="UP000079169"/>
    </source>
</evidence>
<dbReference type="PROSITE" id="PS50199">
    <property type="entry name" value="ZF_RANBP2_2"/>
    <property type="match status" value="1"/>
</dbReference>
<keyword evidence="5" id="KW-0862">Zinc</keyword>
<keyword evidence="10" id="KW-1185">Reference proteome</keyword>
<keyword evidence="4 8" id="KW-0863">Zinc-finger</keyword>
<evidence type="ECO:0000256" key="2">
    <source>
        <dbReference type="ARBA" id="ARBA00022723"/>
    </source>
</evidence>
<dbReference type="SMART" id="SM00547">
    <property type="entry name" value="ZnF_RBZ"/>
    <property type="match status" value="1"/>
</dbReference>
<keyword evidence="3" id="KW-0677">Repeat</keyword>
<dbReference type="FunFam" id="4.10.1060.10:FF:000004">
    <property type="entry name" value="Zinc finger Ran-binding domain-containing protein 2"/>
    <property type="match status" value="1"/>
</dbReference>
<dbReference type="GO" id="GO:0005634">
    <property type="term" value="C:nucleus"/>
    <property type="evidence" value="ECO:0007669"/>
    <property type="project" value="UniProtKB-SubCell"/>
</dbReference>
<dbReference type="PROSITE" id="PS01358">
    <property type="entry name" value="ZF_RANBP2_1"/>
    <property type="match status" value="1"/>
</dbReference>
<evidence type="ECO:0000256" key="6">
    <source>
        <dbReference type="ARBA" id="ARBA00022884"/>
    </source>
</evidence>
<dbReference type="AlphaFoldDB" id="A0A3Q0IYS4"/>
<dbReference type="GO" id="GO:0003723">
    <property type="term" value="F:RNA binding"/>
    <property type="evidence" value="ECO:0007669"/>
    <property type="project" value="UniProtKB-KW"/>
</dbReference>
<evidence type="ECO:0000313" key="11">
    <source>
        <dbReference type="RefSeq" id="XP_026681392.1"/>
    </source>
</evidence>
<organism evidence="10 11">
    <name type="scientific">Diaphorina citri</name>
    <name type="common">Asian citrus psyllid</name>
    <dbReference type="NCBI Taxonomy" id="121845"/>
    <lineage>
        <taxon>Eukaryota</taxon>
        <taxon>Metazoa</taxon>
        <taxon>Ecdysozoa</taxon>
        <taxon>Arthropoda</taxon>
        <taxon>Hexapoda</taxon>
        <taxon>Insecta</taxon>
        <taxon>Pterygota</taxon>
        <taxon>Neoptera</taxon>
        <taxon>Paraneoptera</taxon>
        <taxon>Hemiptera</taxon>
        <taxon>Sternorrhyncha</taxon>
        <taxon>Psylloidea</taxon>
        <taxon>Psyllidae</taxon>
        <taxon>Diaphorininae</taxon>
        <taxon>Diaphorina</taxon>
    </lineage>
</organism>
<dbReference type="GO" id="GO:0008270">
    <property type="term" value="F:zinc ion binding"/>
    <property type="evidence" value="ECO:0007669"/>
    <property type="project" value="UniProtKB-KW"/>
</dbReference>
<sequence length="116" mass="12995">MIKVIGKSAAEKSEGIFKAEDWQCKACGNVNWARRQACNRCNTSKFDEVNMISPDEVFDDDNMSVHSSLSSLVTPPGMENDSGFSSDELDCTGAKKQKWLSNTMKLFEKEIEFNSK</sequence>
<dbReference type="Gene3D" id="4.10.1060.10">
    <property type="entry name" value="Zinc finger, RanBP2-type"/>
    <property type="match status" value="1"/>
</dbReference>
<comment type="subcellular location">
    <subcellularLocation>
        <location evidence="1">Nucleus</location>
    </subcellularLocation>
</comment>
<dbReference type="PANTHER" id="PTHR12999">
    <property type="entry name" value="ZINC FINGER RAN-BINDING DOMAIN-CONTAINING PROTEIN 2 ZRANB2-RELATED"/>
    <property type="match status" value="1"/>
</dbReference>
<accession>A0A3Q0IYS4</accession>
<evidence type="ECO:0000256" key="3">
    <source>
        <dbReference type="ARBA" id="ARBA00022737"/>
    </source>
</evidence>
<keyword evidence="2" id="KW-0479">Metal-binding</keyword>
<dbReference type="GO" id="GO:0001530">
    <property type="term" value="F:lipopolysaccharide binding"/>
    <property type="evidence" value="ECO:0007669"/>
    <property type="project" value="TreeGrafter"/>
</dbReference>
<name>A0A3Q0IYS4_DIACI</name>
<protein>
    <submittedName>
        <fullName evidence="11">Uncharacterized protein LOC103511992</fullName>
    </submittedName>
</protein>
<evidence type="ECO:0000256" key="5">
    <source>
        <dbReference type="ARBA" id="ARBA00022833"/>
    </source>
</evidence>
<gene>
    <name evidence="11" type="primary">LOC103511992</name>
</gene>
<dbReference type="KEGG" id="dci:103511992"/>
<proteinExistence type="predicted"/>
<evidence type="ECO:0000259" key="9">
    <source>
        <dbReference type="PROSITE" id="PS50199"/>
    </source>
</evidence>
<dbReference type="InterPro" id="IPR001876">
    <property type="entry name" value="Znf_RanBP2"/>
</dbReference>
<dbReference type="PANTHER" id="PTHR12999:SF17">
    <property type="entry name" value="ZINC FINGER RAN-BINDING DOMAIN-CONTAINING PROTEIN 2"/>
    <property type="match status" value="1"/>
</dbReference>
<dbReference type="Proteomes" id="UP000079169">
    <property type="component" value="Unplaced"/>
</dbReference>
<evidence type="ECO:0000256" key="7">
    <source>
        <dbReference type="ARBA" id="ARBA00023242"/>
    </source>
</evidence>
<dbReference type="InterPro" id="IPR036443">
    <property type="entry name" value="Znf_RanBP2_sf"/>
</dbReference>
<dbReference type="SUPFAM" id="SSF90209">
    <property type="entry name" value="Ran binding protein zinc finger-like"/>
    <property type="match status" value="1"/>
</dbReference>
<dbReference type="PaxDb" id="121845-A0A3Q0IYS4"/>
<dbReference type="RefSeq" id="XP_026681392.1">
    <property type="nucleotide sequence ID" value="XM_026825591.1"/>
</dbReference>
<reference evidence="11" key="1">
    <citation type="submission" date="2025-08" db="UniProtKB">
        <authorList>
            <consortium name="RefSeq"/>
        </authorList>
    </citation>
    <scope>IDENTIFICATION</scope>
</reference>
<keyword evidence="6" id="KW-0694">RNA-binding</keyword>
<evidence type="ECO:0000256" key="4">
    <source>
        <dbReference type="ARBA" id="ARBA00022771"/>
    </source>
</evidence>
<dbReference type="Pfam" id="PF00641">
    <property type="entry name" value="Zn_ribbon_RanBP"/>
    <property type="match status" value="1"/>
</dbReference>
<dbReference type="STRING" id="121845.A0A3Q0IYS4"/>
<keyword evidence="7" id="KW-0539">Nucleus</keyword>
<feature type="domain" description="RanBP2-type" evidence="9">
    <location>
        <begin position="18"/>
        <end position="47"/>
    </location>
</feature>
<evidence type="ECO:0000256" key="8">
    <source>
        <dbReference type="PROSITE-ProRule" id="PRU00322"/>
    </source>
</evidence>